<sequence>MCYQMKCEACGKTTWAGCGKHVPSVYKLVPEGQRCLCREWPGVKPADHPAATADASQTSSYCTIL</sequence>
<dbReference type="PANTHER" id="PTHR34724">
    <property type="entry name" value="OS12G0596101 PROTEIN"/>
    <property type="match status" value="1"/>
</dbReference>
<organism evidence="1 2">
    <name type="scientific">Carpinus fangiana</name>
    <dbReference type="NCBI Taxonomy" id="176857"/>
    <lineage>
        <taxon>Eukaryota</taxon>
        <taxon>Viridiplantae</taxon>
        <taxon>Streptophyta</taxon>
        <taxon>Embryophyta</taxon>
        <taxon>Tracheophyta</taxon>
        <taxon>Spermatophyta</taxon>
        <taxon>Magnoliopsida</taxon>
        <taxon>eudicotyledons</taxon>
        <taxon>Gunneridae</taxon>
        <taxon>Pentapetalae</taxon>
        <taxon>rosids</taxon>
        <taxon>fabids</taxon>
        <taxon>Fagales</taxon>
        <taxon>Betulaceae</taxon>
        <taxon>Carpinus</taxon>
    </lineage>
</organism>
<evidence type="ECO:0000313" key="2">
    <source>
        <dbReference type="Proteomes" id="UP000327013"/>
    </source>
</evidence>
<gene>
    <name evidence="1" type="ORF">FH972_017911</name>
</gene>
<dbReference type="AlphaFoldDB" id="A0A5N6RKC1"/>
<evidence type="ECO:0000313" key="1">
    <source>
        <dbReference type="EMBL" id="KAE8099972.1"/>
    </source>
</evidence>
<proteinExistence type="predicted"/>
<dbReference type="OrthoDB" id="88410at2759"/>
<dbReference type="Proteomes" id="UP000327013">
    <property type="component" value="Chromosome 7"/>
</dbReference>
<protein>
    <submittedName>
        <fullName evidence="1">Uncharacterized protein</fullName>
    </submittedName>
</protein>
<dbReference type="PANTHER" id="PTHR34724:SF4">
    <property type="entry name" value="EXPRESSED PROTEIN"/>
    <property type="match status" value="1"/>
</dbReference>
<keyword evidence="2" id="KW-1185">Reference proteome</keyword>
<dbReference type="EMBL" id="CM017327">
    <property type="protein sequence ID" value="KAE8099972.1"/>
    <property type="molecule type" value="Genomic_DNA"/>
</dbReference>
<accession>A0A5N6RKC1</accession>
<name>A0A5N6RKC1_9ROSI</name>
<reference evidence="1 2" key="1">
    <citation type="submission" date="2019-06" db="EMBL/GenBank/DDBJ databases">
        <title>A chromosomal-level reference genome of Carpinus fangiana (Coryloideae, Betulaceae).</title>
        <authorList>
            <person name="Yang X."/>
            <person name="Wang Z."/>
            <person name="Zhang L."/>
            <person name="Hao G."/>
            <person name="Liu J."/>
            <person name="Yang Y."/>
        </authorList>
    </citation>
    <scope>NUCLEOTIDE SEQUENCE [LARGE SCALE GENOMIC DNA]</scope>
    <source>
        <strain evidence="1">Cfa_2016G</strain>
        <tissue evidence="1">Leaf</tissue>
    </source>
</reference>